<dbReference type="Proteomes" id="UP001066276">
    <property type="component" value="Chromosome 3_1"/>
</dbReference>
<evidence type="ECO:0000313" key="2">
    <source>
        <dbReference type="Proteomes" id="UP001066276"/>
    </source>
</evidence>
<protein>
    <submittedName>
        <fullName evidence="1">Uncharacterized protein</fullName>
    </submittedName>
</protein>
<keyword evidence="2" id="KW-1185">Reference proteome</keyword>
<proteinExistence type="predicted"/>
<reference evidence="1" key="1">
    <citation type="journal article" date="2022" name="bioRxiv">
        <title>Sequencing and chromosome-scale assembly of the giantPleurodeles waltlgenome.</title>
        <authorList>
            <person name="Brown T."/>
            <person name="Elewa A."/>
            <person name="Iarovenko S."/>
            <person name="Subramanian E."/>
            <person name="Araus A.J."/>
            <person name="Petzold A."/>
            <person name="Susuki M."/>
            <person name="Suzuki K.-i.T."/>
            <person name="Hayashi T."/>
            <person name="Toyoda A."/>
            <person name="Oliveira C."/>
            <person name="Osipova E."/>
            <person name="Leigh N.D."/>
            <person name="Simon A."/>
            <person name="Yun M.H."/>
        </authorList>
    </citation>
    <scope>NUCLEOTIDE SEQUENCE</scope>
    <source>
        <strain evidence="1">20211129_DDA</strain>
        <tissue evidence="1">Liver</tissue>
    </source>
</reference>
<gene>
    <name evidence="1" type="ORF">NDU88_003318</name>
</gene>
<comment type="caution">
    <text evidence="1">The sequence shown here is derived from an EMBL/GenBank/DDBJ whole genome shotgun (WGS) entry which is preliminary data.</text>
</comment>
<name>A0AAV7UC75_PLEWA</name>
<dbReference type="AlphaFoldDB" id="A0AAV7UC75"/>
<organism evidence="1 2">
    <name type="scientific">Pleurodeles waltl</name>
    <name type="common">Iberian ribbed newt</name>
    <dbReference type="NCBI Taxonomy" id="8319"/>
    <lineage>
        <taxon>Eukaryota</taxon>
        <taxon>Metazoa</taxon>
        <taxon>Chordata</taxon>
        <taxon>Craniata</taxon>
        <taxon>Vertebrata</taxon>
        <taxon>Euteleostomi</taxon>
        <taxon>Amphibia</taxon>
        <taxon>Batrachia</taxon>
        <taxon>Caudata</taxon>
        <taxon>Salamandroidea</taxon>
        <taxon>Salamandridae</taxon>
        <taxon>Pleurodelinae</taxon>
        <taxon>Pleurodeles</taxon>
    </lineage>
</organism>
<dbReference type="EMBL" id="JANPWB010000005">
    <property type="protein sequence ID" value="KAJ1186537.1"/>
    <property type="molecule type" value="Genomic_DNA"/>
</dbReference>
<evidence type="ECO:0000313" key="1">
    <source>
        <dbReference type="EMBL" id="KAJ1186537.1"/>
    </source>
</evidence>
<sequence>MQGQAQSLIGGMKKEKPLHCKQTEQEARILAENTSELRHQLRLRQSNLWEPVEEAARNYTLAMQRHLYDVSDK</sequence>
<accession>A0AAV7UC75</accession>